<dbReference type="Proteomes" id="UP000030669">
    <property type="component" value="Unassembled WGS sequence"/>
</dbReference>
<dbReference type="InterPro" id="IPR051654">
    <property type="entry name" value="Meroterpenoid_MTases"/>
</dbReference>
<accession>S7Q708</accession>
<gene>
    <name evidence="5" type="ORF">GLOTRDRAFT_116242</name>
</gene>
<reference evidence="5 6" key="1">
    <citation type="journal article" date="2012" name="Science">
        <title>The Paleozoic origin of enzymatic lignin decomposition reconstructed from 31 fungal genomes.</title>
        <authorList>
            <person name="Floudas D."/>
            <person name="Binder M."/>
            <person name="Riley R."/>
            <person name="Barry K."/>
            <person name="Blanchette R.A."/>
            <person name="Henrissat B."/>
            <person name="Martinez A.T."/>
            <person name="Otillar R."/>
            <person name="Spatafora J.W."/>
            <person name="Yadav J.S."/>
            <person name="Aerts A."/>
            <person name="Benoit I."/>
            <person name="Boyd A."/>
            <person name="Carlson A."/>
            <person name="Copeland A."/>
            <person name="Coutinho P.M."/>
            <person name="de Vries R.P."/>
            <person name="Ferreira P."/>
            <person name="Findley K."/>
            <person name="Foster B."/>
            <person name="Gaskell J."/>
            <person name="Glotzer D."/>
            <person name="Gorecki P."/>
            <person name="Heitman J."/>
            <person name="Hesse C."/>
            <person name="Hori C."/>
            <person name="Igarashi K."/>
            <person name="Jurgens J.A."/>
            <person name="Kallen N."/>
            <person name="Kersten P."/>
            <person name="Kohler A."/>
            <person name="Kuees U."/>
            <person name="Kumar T.K.A."/>
            <person name="Kuo A."/>
            <person name="LaButti K."/>
            <person name="Larrondo L.F."/>
            <person name="Lindquist E."/>
            <person name="Ling A."/>
            <person name="Lombard V."/>
            <person name="Lucas S."/>
            <person name="Lundell T."/>
            <person name="Martin R."/>
            <person name="McLaughlin D.J."/>
            <person name="Morgenstern I."/>
            <person name="Morin E."/>
            <person name="Murat C."/>
            <person name="Nagy L.G."/>
            <person name="Nolan M."/>
            <person name="Ohm R.A."/>
            <person name="Patyshakuliyeva A."/>
            <person name="Rokas A."/>
            <person name="Ruiz-Duenas F.J."/>
            <person name="Sabat G."/>
            <person name="Salamov A."/>
            <person name="Samejima M."/>
            <person name="Schmutz J."/>
            <person name="Slot J.C."/>
            <person name="St John F."/>
            <person name="Stenlid J."/>
            <person name="Sun H."/>
            <person name="Sun S."/>
            <person name="Syed K."/>
            <person name="Tsang A."/>
            <person name="Wiebenga A."/>
            <person name="Young D."/>
            <person name="Pisabarro A."/>
            <person name="Eastwood D.C."/>
            <person name="Martin F."/>
            <person name="Cullen D."/>
            <person name="Grigoriev I.V."/>
            <person name="Hibbett D.S."/>
        </authorList>
    </citation>
    <scope>NUCLEOTIDE SEQUENCE [LARGE SCALE GENOMIC DNA]</scope>
    <source>
        <strain evidence="5 6">ATCC 11539</strain>
    </source>
</reference>
<dbReference type="InterPro" id="IPR029063">
    <property type="entry name" value="SAM-dependent_MTases_sf"/>
</dbReference>
<sequence>MAESTPPPPDLDPSIYSLDEHESAFFKSQTGIPDDEELKKHILKVQEKAYKVYPYPCIRRFAFASLKISRLPAYERFLQLGKERNCAIFLDIGCCFGNDARKAIDDGYPLRNVIASDLRPEFWELGHELFRSTPEPFPVPFIPGDVFDPAFLQPAPVVYSPPSTPVPDLSSLTSLTPLIGHISAIHASAFFHLFNEQKQFELAQKTASLLSPEPGSMIFGSHVGLPHKGLRTRRGRPAGAPLFTHSPESWRELWDGHVFDEGKVRVKAELKQVERPDLPPGDVHYLLVWSVTRL</sequence>
<dbReference type="GO" id="GO:0016740">
    <property type="term" value="F:transferase activity"/>
    <property type="evidence" value="ECO:0007669"/>
    <property type="project" value="UniProtKB-KW"/>
</dbReference>
<protein>
    <recommendedName>
        <fullName evidence="7">Methyltransferase domain-containing protein</fullName>
    </recommendedName>
</protein>
<dbReference type="GeneID" id="19300153"/>
<keyword evidence="2" id="KW-0808">Transferase</keyword>
<organism evidence="5 6">
    <name type="scientific">Gloeophyllum trabeum (strain ATCC 11539 / FP-39264 / Madison 617)</name>
    <name type="common">Brown rot fungus</name>
    <dbReference type="NCBI Taxonomy" id="670483"/>
    <lineage>
        <taxon>Eukaryota</taxon>
        <taxon>Fungi</taxon>
        <taxon>Dikarya</taxon>
        <taxon>Basidiomycota</taxon>
        <taxon>Agaricomycotina</taxon>
        <taxon>Agaricomycetes</taxon>
        <taxon>Gloeophyllales</taxon>
        <taxon>Gloeophyllaceae</taxon>
        <taxon>Gloeophyllum</taxon>
    </lineage>
</organism>
<evidence type="ECO:0000313" key="6">
    <source>
        <dbReference type="Proteomes" id="UP000030669"/>
    </source>
</evidence>
<dbReference type="PANTHER" id="PTHR35897">
    <property type="entry name" value="METHYLTRANSFERASE AUSD"/>
    <property type="match status" value="1"/>
</dbReference>
<evidence type="ECO:0000256" key="3">
    <source>
        <dbReference type="ARBA" id="ARBA00022691"/>
    </source>
</evidence>
<dbReference type="EMBL" id="KB469302">
    <property type="protein sequence ID" value="EPQ55307.1"/>
    <property type="molecule type" value="Genomic_DNA"/>
</dbReference>
<dbReference type="KEGG" id="gtr:GLOTRDRAFT_116242"/>
<dbReference type="SUPFAM" id="SSF53335">
    <property type="entry name" value="S-adenosyl-L-methionine-dependent methyltransferases"/>
    <property type="match status" value="1"/>
</dbReference>
<comment type="pathway">
    <text evidence="1">Secondary metabolite biosynthesis.</text>
</comment>
<dbReference type="OrthoDB" id="2094832at2759"/>
<dbReference type="eggNOG" id="ENOG502S21N">
    <property type="taxonomic scope" value="Eukaryota"/>
</dbReference>
<evidence type="ECO:0008006" key="7">
    <source>
        <dbReference type="Google" id="ProtNLM"/>
    </source>
</evidence>
<keyword evidence="6" id="KW-1185">Reference proteome</keyword>
<evidence type="ECO:0000256" key="4">
    <source>
        <dbReference type="ARBA" id="ARBA00038314"/>
    </source>
</evidence>
<name>S7Q708_GLOTA</name>
<dbReference type="OMA" id="WAISKYP"/>
<dbReference type="HOGENOM" id="CLU_051542_1_1_1"/>
<proteinExistence type="inferred from homology"/>
<keyword evidence="3" id="KW-0949">S-adenosyl-L-methionine</keyword>
<dbReference type="AlphaFoldDB" id="S7Q708"/>
<dbReference type="RefSeq" id="XP_007866451.1">
    <property type="nucleotide sequence ID" value="XM_007868260.1"/>
</dbReference>
<comment type="similarity">
    <text evidence="4">Belongs to the class I-like SAM-binding methyltransferase superfamily.</text>
</comment>
<evidence type="ECO:0000313" key="5">
    <source>
        <dbReference type="EMBL" id="EPQ55307.1"/>
    </source>
</evidence>
<dbReference type="Gene3D" id="3.40.50.150">
    <property type="entry name" value="Vaccinia Virus protein VP39"/>
    <property type="match status" value="1"/>
</dbReference>
<dbReference type="PANTHER" id="PTHR35897:SF1">
    <property type="entry name" value="METHYLTRANSFERASE AUSD"/>
    <property type="match status" value="1"/>
</dbReference>
<evidence type="ECO:0000256" key="2">
    <source>
        <dbReference type="ARBA" id="ARBA00022679"/>
    </source>
</evidence>
<evidence type="ECO:0000256" key="1">
    <source>
        <dbReference type="ARBA" id="ARBA00005179"/>
    </source>
</evidence>